<dbReference type="AlphaFoldDB" id="A0A5E7ATH0"/>
<dbReference type="OrthoDB" id="6843067at2"/>
<reference evidence="1 2" key="1">
    <citation type="submission" date="2019-09" db="EMBL/GenBank/DDBJ databases">
        <authorList>
            <person name="Chandra G."/>
            <person name="Truman W A."/>
        </authorList>
    </citation>
    <scope>NUCLEOTIDE SEQUENCE [LARGE SCALE GENOMIC DNA]</scope>
    <source>
        <strain evidence="1">PS833</strain>
    </source>
</reference>
<sequence length="280" mass="30376">MEKFEESVTLKKCTDMGRARLVRSRALLAETSHARSFMSSGTSTDAGQDVATSPTKELDALILGNSLVGYGDNISLENMTVIENLIKYSRLEADREAGHSSNPAAWHREFLSCMRDMGCSVPIEASVEYSKTSVAGTMKNVMTDIVKAGVNAAKAAIPGAAVLGAIADSTVAALEKETETINFFNYEVTKTKGVKLAILPCDQTKNGLIVVSFSSVNHDGNKIDGKALFLDLNISTLDVYQGSNFLTFNPSAYAEVKEDIEYVLGLQRRAVLAKRFSRRK</sequence>
<evidence type="ECO:0000313" key="2">
    <source>
        <dbReference type="Proteomes" id="UP000409037"/>
    </source>
</evidence>
<proteinExistence type="predicted"/>
<dbReference type="Proteomes" id="UP000409037">
    <property type="component" value="Unassembled WGS sequence"/>
</dbReference>
<dbReference type="EMBL" id="CABVHU010000002">
    <property type="protein sequence ID" value="VVN82942.1"/>
    <property type="molecule type" value="Genomic_DNA"/>
</dbReference>
<evidence type="ECO:0000313" key="1">
    <source>
        <dbReference type="EMBL" id="VVN82942.1"/>
    </source>
</evidence>
<dbReference type="RefSeq" id="WP_150797096.1">
    <property type="nucleotide sequence ID" value="NZ_CABVHU010000002.1"/>
</dbReference>
<protein>
    <submittedName>
        <fullName evidence="1">Uncharacterized protein</fullName>
    </submittedName>
</protein>
<gene>
    <name evidence="1" type="ORF">PS833_01234</name>
</gene>
<organism evidence="1 2">
    <name type="scientific">Pseudomonas fluorescens</name>
    <dbReference type="NCBI Taxonomy" id="294"/>
    <lineage>
        <taxon>Bacteria</taxon>
        <taxon>Pseudomonadati</taxon>
        <taxon>Pseudomonadota</taxon>
        <taxon>Gammaproteobacteria</taxon>
        <taxon>Pseudomonadales</taxon>
        <taxon>Pseudomonadaceae</taxon>
        <taxon>Pseudomonas</taxon>
    </lineage>
</organism>
<name>A0A5E7ATH0_PSEFL</name>
<accession>A0A5E7ATH0</accession>